<proteinExistence type="predicted"/>
<dbReference type="STRING" id="415426.Hbut_1611"/>
<gene>
    <name evidence="7" type="ordered locus">Hbut_1611</name>
</gene>
<keyword evidence="1" id="KW-0004">4Fe-4S</keyword>
<reference evidence="7 8" key="1">
    <citation type="journal article" date="2007" name="Archaea">
        <title>The genome of Hyperthermus butylicus: a sulfur-reducing, peptide fermenting, neutrophilic Crenarchaeote growing up to 108 degrees C.</title>
        <authorList>
            <person name="Brugger K."/>
            <person name="Chen L."/>
            <person name="Stark M."/>
            <person name="Zibat A."/>
            <person name="Redder P."/>
            <person name="Ruepp A."/>
            <person name="Awayez M."/>
            <person name="She Q."/>
            <person name="Garrett R.A."/>
            <person name="Klenk H.P."/>
        </authorList>
    </citation>
    <scope>NUCLEOTIDE SEQUENCE [LARGE SCALE GENOMIC DNA]</scope>
    <source>
        <strain evidence="8">DSM 5456 / JCM 9403 / PLM1-5</strain>
    </source>
</reference>
<keyword evidence="2" id="KW-0479">Metal-binding</keyword>
<dbReference type="PANTHER" id="PTHR43255:SF1">
    <property type="entry name" value="IRON-SULFUR-BINDING OXIDOREDUCTASE FADF-RELATED"/>
    <property type="match status" value="1"/>
</dbReference>
<evidence type="ECO:0000313" key="8">
    <source>
        <dbReference type="Proteomes" id="UP000002593"/>
    </source>
</evidence>
<dbReference type="InterPro" id="IPR004017">
    <property type="entry name" value="Cys_rich_dom"/>
</dbReference>
<sequence>MIPGLKLSEMRHNRENSLCCRAVAMLSNPKIGLSIAVKRVREAVEANADINVTNCSGCLSALTFASHYSKADVKVRDITDLLMEALGMQPEKTKERIISYMEKAAKMLEGSRVTQGKQRL</sequence>
<organism evidence="7 8">
    <name type="scientific">Hyperthermus butylicus (strain DSM 5456 / JCM 9403 / PLM1-5)</name>
    <dbReference type="NCBI Taxonomy" id="415426"/>
    <lineage>
        <taxon>Archaea</taxon>
        <taxon>Thermoproteota</taxon>
        <taxon>Thermoprotei</taxon>
        <taxon>Desulfurococcales</taxon>
        <taxon>Pyrodictiaceae</taxon>
        <taxon>Hyperthermus</taxon>
    </lineage>
</organism>
<keyword evidence="5" id="KW-0411">Iron-sulfur</keyword>
<dbReference type="GO" id="GO:0016491">
    <property type="term" value="F:oxidoreductase activity"/>
    <property type="evidence" value="ECO:0007669"/>
    <property type="project" value="UniProtKB-KW"/>
</dbReference>
<keyword evidence="4" id="KW-0408">Iron</keyword>
<name>A2BN68_HYPBU</name>
<dbReference type="GO" id="GO:0005886">
    <property type="term" value="C:plasma membrane"/>
    <property type="evidence" value="ECO:0007669"/>
    <property type="project" value="TreeGrafter"/>
</dbReference>
<dbReference type="EnsemblBacteria" id="ABM81429">
    <property type="protein sequence ID" value="ABM81429"/>
    <property type="gene ID" value="Hbut_1611"/>
</dbReference>
<dbReference type="GO" id="GO:0051539">
    <property type="term" value="F:4 iron, 4 sulfur cluster binding"/>
    <property type="evidence" value="ECO:0007669"/>
    <property type="project" value="UniProtKB-KW"/>
</dbReference>
<evidence type="ECO:0000313" key="7">
    <source>
        <dbReference type="EMBL" id="ABM81429.1"/>
    </source>
</evidence>
<accession>A2BN68</accession>
<evidence type="ECO:0000256" key="5">
    <source>
        <dbReference type="ARBA" id="ARBA00023014"/>
    </source>
</evidence>
<dbReference type="PANTHER" id="PTHR43255">
    <property type="entry name" value="IRON-SULFUR-BINDING OXIDOREDUCTASE FADF-RELATED-RELATED"/>
    <property type="match status" value="1"/>
</dbReference>
<dbReference type="Proteomes" id="UP000002593">
    <property type="component" value="Chromosome"/>
</dbReference>
<keyword evidence="3" id="KW-0560">Oxidoreductase</keyword>
<dbReference type="eggNOG" id="arCOG00333">
    <property type="taxonomic scope" value="Archaea"/>
</dbReference>
<dbReference type="KEGG" id="hbu:Hbut_1611"/>
<dbReference type="InterPro" id="IPR051460">
    <property type="entry name" value="HdrC_iron-sulfur_subunit"/>
</dbReference>
<keyword evidence="8" id="KW-1185">Reference proteome</keyword>
<protein>
    <recommendedName>
        <fullName evidence="6">Cysteine-rich domain-containing protein</fullName>
    </recommendedName>
</protein>
<dbReference type="EMBL" id="CP000493">
    <property type="protein sequence ID" value="ABM81429.1"/>
    <property type="molecule type" value="Genomic_DNA"/>
</dbReference>
<evidence type="ECO:0000256" key="3">
    <source>
        <dbReference type="ARBA" id="ARBA00023002"/>
    </source>
</evidence>
<evidence type="ECO:0000256" key="2">
    <source>
        <dbReference type="ARBA" id="ARBA00022723"/>
    </source>
</evidence>
<dbReference type="AlphaFoldDB" id="A2BN68"/>
<dbReference type="HOGENOM" id="CLU_2044385_0_0_2"/>
<dbReference type="Pfam" id="PF02754">
    <property type="entry name" value="CCG"/>
    <property type="match status" value="1"/>
</dbReference>
<feature type="domain" description="Cysteine-rich" evidence="6">
    <location>
        <begin position="2"/>
        <end position="62"/>
    </location>
</feature>
<evidence type="ECO:0000259" key="6">
    <source>
        <dbReference type="Pfam" id="PF02754"/>
    </source>
</evidence>
<dbReference type="GO" id="GO:0046872">
    <property type="term" value="F:metal ion binding"/>
    <property type="evidence" value="ECO:0007669"/>
    <property type="project" value="UniProtKB-KW"/>
</dbReference>
<evidence type="ECO:0000256" key="1">
    <source>
        <dbReference type="ARBA" id="ARBA00022485"/>
    </source>
</evidence>
<evidence type="ECO:0000256" key="4">
    <source>
        <dbReference type="ARBA" id="ARBA00023004"/>
    </source>
</evidence>